<dbReference type="InterPro" id="IPR011761">
    <property type="entry name" value="ATP-grasp"/>
</dbReference>
<keyword evidence="21" id="KW-1185">Reference proteome</keyword>
<evidence type="ECO:0000256" key="15">
    <source>
        <dbReference type="PIRSR" id="PIRSR039102-1"/>
    </source>
</evidence>
<evidence type="ECO:0000256" key="18">
    <source>
        <dbReference type="PROSITE-ProRule" id="PRU00409"/>
    </source>
</evidence>
<dbReference type="GO" id="GO:0005829">
    <property type="term" value="C:cytosol"/>
    <property type="evidence" value="ECO:0007669"/>
    <property type="project" value="TreeGrafter"/>
</dbReference>
<feature type="binding site" evidence="16">
    <location>
        <begin position="183"/>
        <end position="185"/>
    </location>
    <ligand>
        <name>ATP</name>
        <dbReference type="ChEBI" id="CHEBI:30616"/>
    </ligand>
</feature>
<dbReference type="SUPFAM" id="SSF52440">
    <property type="entry name" value="PreATP-grasp domain"/>
    <property type="match status" value="1"/>
</dbReference>
<evidence type="ECO:0000256" key="5">
    <source>
        <dbReference type="ARBA" id="ARBA00022723"/>
    </source>
</evidence>
<dbReference type="InterPro" id="IPR005905">
    <property type="entry name" value="D_ala_D_ala"/>
</dbReference>
<keyword evidence="9 14" id="KW-0133">Cell shape</keyword>
<comment type="cofactor">
    <cofactor evidence="17">
        <name>Mg(2+)</name>
        <dbReference type="ChEBI" id="CHEBI:18420"/>
    </cofactor>
    <cofactor evidence="17">
        <name>Mn(2+)</name>
        <dbReference type="ChEBI" id="CHEBI:29035"/>
    </cofactor>
    <text evidence="17">Binds 2 magnesium or manganese ions per subunit.</text>
</comment>
<evidence type="ECO:0000256" key="8">
    <source>
        <dbReference type="ARBA" id="ARBA00022842"/>
    </source>
</evidence>
<dbReference type="SUPFAM" id="SSF56059">
    <property type="entry name" value="Glutathione synthetase ATP-binding domain-like"/>
    <property type="match status" value="1"/>
</dbReference>
<dbReference type="NCBIfam" id="TIGR01205">
    <property type="entry name" value="D_ala_D_alaTIGR"/>
    <property type="match status" value="1"/>
</dbReference>
<dbReference type="InterPro" id="IPR013815">
    <property type="entry name" value="ATP_grasp_subdomain_1"/>
</dbReference>
<dbReference type="FunFam" id="3.30.470.20:FF:000008">
    <property type="entry name" value="D-alanine--D-alanine ligase"/>
    <property type="match status" value="1"/>
</dbReference>
<dbReference type="Proteomes" id="UP001378188">
    <property type="component" value="Unassembled WGS sequence"/>
</dbReference>
<keyword evidence="4 14" id="KW-0436">Ligase</keyword>
<dbReference type="GO" id="GO:0071555">
    <property type="term" value="P:cell wall organization"/>
    <property type="evidence" value="ECO:0007669"/>
    <property type="project" value="UniProtKB-KW"/>
</dbReference>
<evidence type="ECO:0000256" key="12">
    <source>
        <dbReference type="ARBA" id="ARBA00023316"/>
    </source>
</evidence>
<evidence type="ECO:0000256" key="17">
    <source>
        <dbReference type="PIRSR" id="PIRSR039102-3"/>
    </source>
</evidence>
<dbReference type="InterPro" id="IPR016185">
    <property type="entry name" value="PreATP-grasp_dom_sf"/>
</dbReference>
<comment type="pathway">
    <text evidence="14">Cell wall biogenesis; peptidoglycan biosynthesis.</text>
</comment>
<protein>
    <recommendedName>
        <fullName evidence="14">D-alanine--D-alanine ligase</fullName>
        <ecNumber evidence="14">6.3.2.4</ecNumber>
    </recommendedName>
    <alternativeName>
        <fullName evidence="14">D-Ala-D-Ala ligase</fullName>
    </alternativeName>
    <alternativeName>
        <fullName evidence="14">D-alanylalanine synthetase</fullName>
    </alternativeName>
</protein>
<evidence type="ECO:0000256" key="14">
    <source>
        <dbReference type="HAMAP-Rule" id="MF_00047"/>
    </source>
</evidence>
<dbReference type="PROSITE" id="PS00844">
    <property type="entry name" value="DALA_DALA_LIGASE_2"/>
    <property type="match status" value="1"/>
</dbReference>
<dbReference type="InterPro" id="IPR011127">
    <property type="entry name" value="Dala_Dala_lig_N"/>
</dbReference>
<organism evidence="20 21">
    <name type="scientific">Microbaculum marinum</name>
    <dbReference type="NCBI Taxonomy" id="1764581"/>
    <lineage>
        <taxon>Bacteria</taxon>
        <taxon>Pseudomonadati</taxon>
        <taxon>Pseudomonadota</taxon>
        <taxon>Alphaproteobacteria</taxon>
        <taxon>Hyphomicrobiales</taxon>
        <taxon>Tepidamorphaceae</taxon>
        <taxon>Microbaculum</taxon>
    </lineage>
</organism>
<dbReference type="Pfam" id="PF07478">
    <property type="entry name" value="Dala_Dala_lig_C"/>
    <property type="match status" value="1"/>
</dbReference>
<dbReference type="PROSITE" id="PS00843">
    <property type="entry name" value="DALA_DALA_LIGASE_1"/>
    <property type="match status" value="1"/>
</dbReference>
<feature type="binding site" evidence="16">
    <location>
        <begin position="314"/>
        <end position="315"/>
    </location>
    <ligand>
        <name>ATP</name>
        <dbReference type="ChEBI" id="CHEBI:30616"/>
    </ligand>
</feature>
<dbReference type="NCBIfam" id="NF002378">
    <property type="entry name" value="PRK01372.1"/>
    <property type="match status" value="1"/>
</dbReference>
<comment type="subcellular location">
    <subcellularLocation>
        <location evidence="14">Cytoplasm</location>
    </subcellularLocation>
</comment>
<feature type="binding site" evidence="17">
    <location>
        <position position="315"/>
    </location>
    <ligand>
        <name>Mg(2+)</name>
        <dbReference type="ChEBI" id="CHEBI:18420"/>
        <label>2</label>
    </ligand>
</feature>
<feature type="active site" evidence="15">
    <location>
        <position position="191"/>
    </location>
</feature>
<dbReference type="EMBL" id="JAZHOF010000003">
    <property type="protein sequence ID" value="MEJ8571644.1"/>
    <property type="molecule type" value="Genomic_DNA"/>
</dbReference>
<dbReference type="PANTHER" id="PTHR23132">
    <property type="entry name" value="D-ALANINE--D-ALANINE LIGASE"/>
    <property type="match status" value="1"/>
</dbReference>
<dbReference type="Gene3D" id="3.30.470.20">
    <property type="entry name" value="ATP-grasp fold, B domain"/>
    <property type="match status" value="1"/>
</dbReference>
<keyword evidence="5 17" id="KW-0479">Metal-binding</keyword>
<feature type="binding site" evidence="16">
    <location>
        <begin position="221"/>
        <end position="228"/>
    </location>
    <ligand>
        <name>ATP</name>
        <dbReference type="ChEBI" id="CHEBI:30616"/>
    </ligand>
</feature>
<keyword evidence="12 14" id="KW-0961">Cell wall biogenesis/degradation</keyword>
<keyword evidence="6 16" id="KW-0547">Nucleotide-binding</keyword>
<comment type="caution">
    <text evidence="20">The sequence shown here is derived from an EMBL/GenBank/DDBJ whole genome shotgun (WGS) entry which is preliminary data.</text>
</comment>
<evidence type="ECO:0000256" key="4">
    <source>
        <dbReference type="ARBA" id="ARBA00022598"/>
    </source>
</evidence>
<evidence type="ECO:0000256" key="10">
    <source>
        <dbReference type="ARBA" id="ARBA00022984"/>
    </source>
</evidence>
<dbReference type="GO" id="GO:0008360">
    <property type="term" value="P:regulation of cell shape"/>
    <property type="evidence" value="ECO:0007669"/>
    <property type="project" value="UniProtKB-KW"/>
</dbReference>
<sequence length="364" mass="39066">MTDRKIRVGILFGGKSAEHEVSLQSAKNVAEAIDRDKYDVSLIGIDKTGRWLLPDQARYLLDATDPKLIRLNRENERSVALVPQSGGALSGLPADASGAAVDVVFPVLHGPFGEDGTVQGLLKLAGVPFVGAGVLGSAVGMDKDVAKRLLRDAGLPIARFMVLKAAGKADFDAIAAELGLPFFVKPANLGSSVGVHKVSDRSGFLAAIEDAFLYDSKVIAEEFVEGREVECSVLGNADPIASVVGEIVSNHEFYSYEAKYIDESGAALIVPAEIPPATSDLIRDLAIEAFEVLACEGMARVDFFLKADGSVVINEINTIPGFTRISMYPRLWQASGVSYPDLIDRLIGLAIERFTREQRLKNAY</sequence>
<accession>A0AAW9RQH3</accession>
<feature type="binding site" evidence="17">
    <location>
        <position position="302"/>
    </location>
    <ligand>
        <name>Mg(2+)</name>
        <dbReference type="ChEBI" id="CHEBI:18420"/>
        <label>1</label>
    </ligand>
</feature>
<evidence type="ECO:0000256" key="7">
    <source>
        <dbReference type="ARBA" id="ARBA00022840"/>
    </source>
</evidence>
<dbReference type="GO" id="GO:0009252">
    <property type="term" value="P:peptidoglycan biosynthetic process"/>
    <property type="evidence" value="ECO:0007669"/>
    <property type="project" value="UniProtKB-UniRule"/>
</dbReference>
<evidence type="ECO:0000256" key="13">
    <source>
        <dbReference type="ARBA" id="ARBA00047614"/>
    </source>
</evidence>
<feature type="binding site" evidence="17">
    <location>
        <position position="315"/>
    </location>
    <ligand>
        <name>Mg(2+)</name>
        <dbReference type="ChEBI" id="CHEBI:18420"/>
        <label>1</label>
    </ligand>
</feature>
<dbReference type="NCBIfam" id="NF002525">
    <property type="entry name" value="PRK01966.1-1"/>
    <property type="match status" value="1"/>
</dbReference>
<dbReference type="HAMAP" id="MF_00047">
    <property type="entry name" value="Dala_Dala_lig"/>
    <property type="match status" value="1"/>
</dbReference>
<comment type="function">
    <text evidence="2 14">Cell wall formation.</text>
</comment>
<evidence type="ECO:0000256" key="6">
    <source>
        <dbReference type="ARBA" id="ARBA00022741"/>
    </source>
</evidence>
<dbReference type="GO" id="GO:0046872">
    <property type="term" value="F:metal ion binding"/>
    <property type="evidence" value="ECO:0007669"/>
    <property type="project" value="UniProtKB-KW"/>
</dbReference>
<dbReference type="Gene3D" id="3.40.50.20">
    <property type="match status" value="1"/>
</dbReference>
<comment type="catalytic activity">
    <reaction evidence="13 14">
        <text>2 D-alanine + ATP = D-alanyl-D-alanine + ADP + phosphate + H(+)</text>
        <dbReference type="Rhea" id="RHEA:11224"/>
        <dbReference type="ChEBI" id="CHEBI:15378"/>
        <dbReference type="ChEBI" id="CHEBI:30616"/>
        <dbReference type="ChEBI" id="CHEBI:43474"/>
        <dbReference type="ChEBI" id="CHEBI:57416"/>
        <dbReference type="ChEBI" id="CHEBI:57822"/>
        <dbReference type="ChEBI" id="CHEBI:456216"/>
        <dbReference type="EC" id="6.3.2.4"/>
    </reaction>
</comment>
<keyword evidence="8 17" id="KW-0460">Magnesium</keyword>
<dbReference type="RefSeq" id="WP_340329341.1">
    <property type="nucleotide sequence ID" value="NZ_JAZHOF010000003.1"/>
</dbReference>
<evidence type="ECO:0000256" key="11">
    <source>
        <dbReference type="ARBA" id="ARBA00023211"/>
    </source>
</evidence>
<dbReference type="PROSITE" id="PS50975">
    <property type="entry name" value="ATP_GRASP"/>
    <property type="match status" value="1"/>
</dbReference>
<name>A0AAW9RQH3_9HYPH</name>
<comment type="similarity">
    <text evidence="3 14">Belongs to the D-alanine--D-alanine ligase family.</text>
</comment>
<evidence type="ECO:0000256" key="2">
    <source>
        <dbReference type="ARBA" id="ARBA00003921"/>
    </source>
</evidence>
<proteinExistence type="inferred from homology"/>
<feature type="binding site" evidence="17">
    <location>
        <position position="317"/>
    </location>
    <ligand>
        <name>Mg(2+)</name>
        <dbReference type="ChEBI" id="CHEBI:18420"/>
        <label>2</label>
    </ligand>
</feature>
<dbReference type="GO" id="GO:0008716">
    <property type="term" value="F:D-alanine-D-alanine ligase activity"/>
    <property type="evidence" value="ECO:0007669"/>
    <property type="project" value="UniProtKB-UniRule"/>
</dbReference>
<feature type="active site" evidence="15">
    <location>
        <position position="18"/>
    </location>
</feature>
<feature type="binding site" evidence="16">
    <location>
        <position position="143"/>
    </location>
    <ligand>
        <name>ATP</name>
        <dbReference type="ChEBI" id="CHEBI:30616"/>
    </ligand>
</feature>
<evidence type="ECO:0000313" key="21">
    <source>
        <dbReference type="Proteomes" id="UP001378188"/>
    </source>
</evidence>
<comment type="cofactor">
    <cofactor evidence="1">
        <name>Mn(2+)</name>
        <dbReference type="ChEBI" id="CHEBI:29035"/>
    </cofactor>
</comment>
<dbReference type="Gene3D" id="3.30.1490.20">
    <property type="entry name" value="ATP-grasp fold, A domain"/>
    <property type="match status" value="1"/>
</dbReference>
<evidence type="ECO:0000259" key="19">
    <source>
        <dbReference type="PROSITE" id="PS50975"/>
    </source>
</evidence>
<dbReference type="PIRSF" id="PIRSF039102">
    <property type="entry name" value="Ddl/VanB"/>
    <property type="match status" value="1"/>
</dbReference>
<keyword evidence="11 17" id="KW-0464">Manganese</keyword>
<dbReference type="EC" id="6.3.2.4" evidence="14"/>
<dbReference type="NCBIfam" id="NF002528">
    <property type="entry name" value="PRK01966.1-4"/>
    <property type="match status" value="1"/>
</dbReference>
<evidence type="ECO:0000256" key="1">
    <source>
        <dbReference type="ARBA" id="ARBA00001936"/>
    </source>
</evidence>
<evidence type="ECO:0000256" key="16">
    <source>
        <dbReference type="PIRSR" id="PIRSR039102-2"/>
    </source>
</evidence>
<keyword evidence="14" id="KW-0963">Cytoplasm</keyword>
<dbReference type="Pfam" id="PF01820">
    <property type="entry name" value="Dala_Dala_lig_N"/>
    <property type="match status" value="1"/>
</dbReference>
<keyword evidence="7 18" id="KW-0067">ATP-binding</keyword>
<feature type="binding site" evidence="16">
    <location>
        <begin position="191"/>
        <end position="192"/>
    </location>
    <ligand>
        <name>ATP</name>
        <dbReference type="ChEBI" id="CHEBI:30616"/>
    </ligand>
</feature>
<reference evidence="20 21" key="1">
    <citation type="submission" date="2024-02" db="EMBL/GenBank/DDBJ databases">
        <title>Genome analysis and characterization of Microbaculum marinisediminis sp. nov., isolated from marine sediment.</title>
        <authorList>
            <person name="Du Z.-J."/>
            <person name="Ye Y.-Q."/>
            <person name="Zhang Z.-R."/>
            <person name="Yuan S.-M."/>
            <person name="Zhang X.-Y."/>
        </authorList>
    </citation>
    <scope>NUCLEOTIDE SEQUENCE [LARGE SCALE GENOMIC DNA]</scope>
    <source>
        <strain evidence="20 21">SDUM1044001</strain>
    </source>
</reference>
<feature type="domain" description="ATP-grasp" evidence="19">
    <location>
        <begin position="147"/>
        <end position="348"/>
    </location>
</feature>
<dbReference type="PANTHER" id="PTHR23132:SF25">
    <property type="entry name" value="D-ALANINE--D-ALANINE LIGASE A"/>
    <property type="match status" value="1"/>
</dbReference>
<keyword evidence="10 14" id="KW-0573">Peptidoglycan synthesis</keyword>
<dbReference type="AlphaFoldDB" id="A0AAW9RQH3"/>
<evidence type="ECO:0000313" key="20">
    <source>
        <dbReference type="EMBL" id="MEJ8571644.1"/>
    </source>
</evidence>
<dbReference type="InterPro" id="IPR011095">
    <property type="entry name" value="Dala_Dala_lig_C"/>
</dbReference>
<gene>
    <name evidence="20" type="primary">ddlA</name>
    <name evidence="14" type="synonym">ddl</name>
    <name evidence="20" type="ORF">V3328_09190</name>
</gene>
<evidence type="ECO:0000256" key="9">
    <source>
        <dbReference type="ARBA" id="ARBA00022960"/>
    </source>
</evidence>
<dbReference type="GO" id="GO:0005524">
    <property type="term" value="F:ATP binding"/>
    <property type="evidence" value="ECO:0007669"/>
    <property type="project" value="UniProtKB-UniRule"/>
</dbReference>
<evidence type="ECO:0000256" key="3">
    <source>
        <dbReference type="ARBA" id="ARBA00010871"/>
    </source>
</evidence>
<feature type="active site" evidence="15">
    <location>
        <position position="326"/>
    </location>
</feature>
<dbReference type="InterPro" id="IPR000291">
    <property type="entry name" value="D-Ala_lig_Van_CS"/>
</dbReference>